<reference evidence="6 7" key="1">
    <citation type="submission" date="2020-08" db="EMBL/GenBank/DDBJ databases">
        <authorList>
            <person name="Mo P."/>
        </authorList>
    </citation>
    <scope>NUCLEOTIDE SEQUENCE [LARGE SCALE GENOMIC DNA]</scope>
    <source>
        <strain evidence="6 7">CGMCC 4.1532</strain>
    </source>
</reference>
<organism evidence="6 7">
    <name type="scientific">Pseudonocardia petroleophila</name>
    <dbReference type="NCBI Taxonomy" id="37331"/>
    <lineage>
        <taxon>Bacteria</taxon>
        <taxon>Bacillati</taxon>
        <taxon>Actinomycetota</taxon>
        <taxon>Actinomycetes</taxon>
        <taxon>Pseudonocardiales</taxon>
        <taxon>Pseudonocardiaceae</taxon>
        <taxon>Pseudonocardia</taxon>
    </lineage>
</organism>
<feature type="domain" description="HTH tetR-type" evidence="5">
    <location>
        <begin position="14"/>
        <end position="74"/>
    </location>
</feature>
<sequence>MADVNDPSRRARARRTRRGIVQAAHAELVEHGYHGATIAAIARRAGVATQTVYFVFHTKAELAGSVIDAAVLGPDPTVPQDSTWWAEMRSAPTAHQALHTFVIGAAPLLARAAAVSEVVRAAALTDPEVRAIHQQHHNLQASGYREVVDTVATRSPLRDGLTPETATDVLLTLCGDRSYVQLTTDGGWTHDQVVEWLIDVTPLLLLPPR</sequence>
<dbReference type="PANTHER" id="PTHR30055">
    <property type="entry name" value="HTH-TYPE TRANSCRIPTIONAL REGULATOR RUTR"/>
    <property type="match status" value="1"/>
</dbReference>
<evidence type="ECO:0000256" key="3">
    <source>
        <dbReference type="ARBA" id="ARBA00023163"/>
    </source>
</evidence>
<keyword evidence="3" id="KW-0804">Transcription</keyword>
<dbReference type="SUPFAM" id="SSF46689">
    <property type="entry name" value="Homeodomain-like"/>
    <property type="match status" value="1"/>
</dbReference>
<gene>
    <name evidence="6" type="ORF">H6H00_28305</name>
</gene>
<keyword evidence="2 4" id="KW-0238">DNA-binding</keyword>
<dbReference type="GO" id="GO:0000976">
    <property type="term" value="F:transcription cis-regulatory region binding"/>
    <property type="evidence" value="ECO:0007669"/>
    <property type="project" value="TreeGrafter"/>
</dbReference>
<dbReference type="InterPro" id="IPR009057">
    <property type="entry name" value="Homeodomain-like_sf"/>
</dbReference>
<dbReference type="PANTHER" id="PTHR30055:SF234">
    <property type="entry name" value="HTH-TYPE TRANSCRIPTIONAL REGULATOR BETI"/>
    <property type="match status" value="1"/>
</dbReference>
<dbReference type="AlphaFoldDB" id="A0A7G7MGN6"/>
<dbReference type="RefSeq" id="WP_185718699.1">
    <property type="nucleotide sequence ID" value="NZ_BAAAWI010000001.1"/>
</dbReference>
<dbReference type="Pfam" id="PF00440">
    <property type="entry name" value="TetR_N"/>
    <property type="match status" value="1"/>
</dbReference>
<evidence type="ECO:0000313" key="6">
    <source>
        <dbReference type="EMBL" id="QNG51947.1"/>
    </source>
</evidence>
<proteinExistence type="predicted"/>
<protein>
    <submittedName>
        <fullName evidence="6">TetR/AcrR family transcriptional regulator</fullName>
    </submittedName>
</protein>
<keyword evidence="7" id="KW-1185">Reference proteome</keyword>
<evidence type="ECO:0000313" key="7">
    <source>
        <dbReference type="Proteomes" id="UP000515728"/>
    </source>
</evidence>
<dbReference type="SUPFAM" id="SSF48498">
    <property type="entry name" value="Tetracyclin repressor-like, C-terminal domain"/>
    <property type="match status" value="1"/>
</dbReference>
<evidence type="ECO:0000256" key="2">
    <source>
        <dbReference type="ARBA" id="ARBA00023125"/>
    </source>
</evidence>
<evidence type="ECO:0000256" key="1">
    <source>
        <dbReference type="ARBA" id="ARBA00023015"/>
    </source>
</evidence>
<dbReference type="InterPro" id="IPR001647">
    <property type="entry name" value="HTH_TetR"/>
</dbReference>
<accession>A0A7G7MGN6</accession>
<dbReference type="GO" id="GO:0003700">
    <property type="term" value="F:DNA-binding transcription factor activity"/>
    <property type="evidence" value="ECO:0007669"/>
    <property type="project" value="TreeGrafter"/>
</dbReference>
<evidence type="ECO:0000259" key="5">
    <source>
        <dbReference type="PROSITE" id="PS50977"/>
    </source>
</evidence>
<name>A0A7G7MGN6_9PSEU</name>
<feature type="DNA-binding region" description="H-T-H motif" evidence="4">
    <location>
        <begin position="37"/>
        <end position="56"/>
    </location>
</feature>
<dbReference type="Gene3D" id="1.10.357.10">
    <property type="entry name" value="Tetracycline Repressor, domain 2"/>
    <property type="match status" value="1"/>
</dbReference>
<dbReference type="PRINTS" id="PR00455">
    <property type="entry name" value="HTHTETR"/>
</dbReference>
<dbReference type="InterPro" id="IPR036271">
    <property type="entry name" value="Tet_transcr_reg_TetR-rel_C_sf"/>
</dbReference>
<dbReference type="KEGG" id="ppel:H6H00_28305"/>
<dbReference type="InterPro" id="IPR050109">
    <property type="entry name" value="HTH-type_TetR-like_transc_reg"/>
</dbReference>
<dbReference type="Proteomes" id="UP000515728">
    <property type="component" value="Chromosome"/>
</dbReference>
<dbReference type="PROSITE" id="PS50977">
    <property type="entry name" value="HTH_TETR_2"/>
    <property type="match status" value="1"/>
</dbReference>
<evidence type="ECO:0000256" key="4">
    <source>
        <dbReference type="PROSITE-ProRule" id="PRU00335"/>
    </source>
</evidence>
<dbReference type="EMBL" id="CP060131">
    <property type="protein sequence ID" value="QNG51947.1"/>
    <property type="molecule type" value="Genomic_DNA"/>
</dbReference>
<keyword evidence="1" id="KW-0805">Transcription regulation</keyword>